<dbReference type="AlphaFoldDB" id="A0A383DPC5"/>
<accession>A0A383DPC5</accession>
<evidence type="ECO:0000256" key="1">
    <source>
        <dbReference type="SAM" id="Phobius"/>
    </source>
</evidence>
<gene>
    <name evidence="2" type="ORF">METZ01_LOCUS498977</name>
</gene>
<dbReference type="EMBL" id="UINC01218899">
    <property type="protein sequence ID" value="SVE46123.1"/>
    <property type="molecule type" value="Genomic_DNA"/>
</dbReference>
<protein>
    <submittedName>
        <fullName evidence="2">Uncharacterized protein</fullName>
    </submittedName>
</protein>
<sequence length="50" mass="5770">MTETSSKSVLRLTTIMFLFVRLFGIWMGGYEIYQGLKVKRLIKELQDGGN</sequence>
<name>A0A383DPC5_9ZZZZ</name>
<keyword evidence="1" id="KW-1133">Transmembrane helix</keyword>
<feature type="transmembrane region" description="Helical" evidence="1">
    <location>
        <begin position="12"/>
        <end position="33"/>
    </location>
</feature>
<evidence type="ECO:0000313" key="2">
    <source>
        <dbReference type="EMBL" id="SVE46123.1"/>
    </source>
</evidence>
<reference evidence="2" key="1">
    <citation type="submission" date="2018-05" db="EMBL/GenBank/DDBJ databases">
        <authorList>
            <person name="Lanie J.A."/>
            <person name="Ng W.-L."/>
            <person name="Kazmierczak K.M."/>
            <person name="Andrzejewski T.M."/>
            <person name="Davidsen T.M."/>
            <person name="Wayne K.J."/>
            <person name="Tettelin H."/>
            <person name="Glass J.I."/>
            <person name="Rusch D."/>
            <person name="Podicherti R."/>
            <person name="Tsui H.-C.T."/>
            <person name="Winkler M.E."/>
        </authorList>
    </citation>
    <scope>NUCLEOTIDE SEQUENCE</scope>
</reference>
<keyword evidence="1" id="KW-0472">Membrane</keyword>
<organism evidence="2">
    <name type="scientific">marine metagenome</name>
    <dbReference type="NCBI Taxonomy" id="408172"/>
    <lineage>
        <taxon>unclassified sequences</taxon>
        <taxon>metagenomes</taxon>
        <taxon>ecological metagenomes</taxon>
    </lineage>
</organism>
<proteinExistence type="predicted"/>
<keyword evidence="1" id="KW-0812">Transmembrane</keyword>